<proteinExistence type="predicted"/>
<sequence>RCAGRRCLAPVRVGVVEVRLRRRDGHAEAARQRRRRPEPVCAGGAPGCPGTGQRPRARRAPGVARCGGRSRRAHAARRPEDRARCRQRLLLAARDAGPDGAGAHGRVAQARPATGGNRHDPGRRPQDRARQLGRNGHVAGRRYPGPLRRRRRVCPRRRRRVCPRRRRRVCPRRRRRAPPGGGSRLRAAHPQRRAVRALRGAGQGRLRIRRLGSSARVARLPALLAGGARGSHGRRRRQRGARRCDVAAEPRMGQRGCPAGGSAAAGAAPCRRRRRQQHAGHGQKGAPVAARRPGAGRPPSGLARRRKWPRSGAVGRPRHGPPRRQRGLRLRRGLVRPACQRRVEHGPGPCRCRRLCRHHLRPARRSGRRDTAHAPAAAGARRPRRRANRAAGTDTAAGRVHGCARRLHGGRSWRGRFRRHILHCAGPGRRRRRRAPVVQLVRNERQPAPGQAGVTRRMPPQHRLLPRSGTASLV</sequence>
<accession>A0ACC1KRC2</accession>
<organism evidence="1 2">
    <name type="scientific">Coemansia helicoidea</name>
    <dbReference type="NCBI Taxonomy" id="1286919"/>
    <lineage>
        <taxon>Eukaryota</taxon>
        <taxon>Fungi</taxon>
        <taxon>Fungi incertae sedis</taxon>
        <taxon>Zoopagomycota</taxon>
        <taxon>Kickxellomycotina</taxon>
        <taxon>Kickxellomycetes</taxon>
        <taxon>Kickxellales</taxon>
        <taxon>Kickxellaceae</taxon>
        <taxon>Coemansia</taxon>
    </lineage>
</organism>
<evidence type="ECO:0000313" key="1">
    <source>
        <dbReference type="EMBL" id="KAJ2793315.1"/>
    </source>
</evidence>
<name>A0ACC1KRC2_9FUNG</name>
<evidence type="ECO:0000313" key="2">
    <source>
        <dbReference type="Proteomes" id="UP001140087"/>
    </source>
</evidence>
<dbReference type="Proteomes" id="UP001140087">
    <property type="component" value="Unassembled WGS sequence"/>
</dbReference>
<comment type="caution">
    <text evidence="1">The sequence shown here is derived from an EMBL/GenBank/DDBJ whole genome shotgun (WGS) entry which is preliminary data.</text>
</comment>
<gene>
    <name evidence="1" type="ORF">H4R21_005946</name>
</gene>
<dbReference type="EMBL" id="JANBUN010002923">
    <property type="protein sequence ID" value="KAJ2793315.1"/>
    <property type="molecule type" value="Genomic_DNA"/>
</dbReference>
<feature type="non-terminal residue" evidence="1">
    <location>
        <position position="474"/>
    </location>
</feature>
<reference evidence="1" key="1">
    <citation type="submission" date="2022-07" db="EMBL/GenBank/DDBJ databases">
        <title>Phylogenomic reconstructions and comparative analyses of Kickxellomycotina fungi.</title>
        <authorList>
            <person name="Reynolds N.K."/>
            <person name="Stajich J.E."/>
            <person name="Barry K."/>
            <person name="Grigoriev I.V."/>
            <person name="Crous P."/>
            <person name="Smith M.E."/>
        </authorList>
    </citation>
    <scope>NUCLEOTIDE SEQUENCE</scope>
    <source>
        <strain evidence="1">BCRC 34780</strain>
    </source>
</reference>
<feature type="non-terminal residue" evidence="1">
    <location>
        <position position="1"/>
    </location>
</feature>
<protein>
    <submittedName>
        <fullName evidence="1">Uncharacterized protein</fullName>
    </submittedName>
</protein>
<keyword evidence="2" id="KW-1185">Reference proteome</keyword>